<sequence length="208" mass="23165">METLPPYESPEQATRVHFNTVPSPSTNDSTTEVLEGGVIGGSGVRLPLSSRERISFDRKTCSRLRQFGPYVRNGSLAYGGVQPKTETFCPPEHIYQTAASQLDVLLPALSTGTLPSTTALRTITIRLDLPAPDVAWMNETLRTRPPPGRDTFCRAYKSWLTHFATKKMELALLETAESITGRVAMEGFLVLEEWWDPRRGLLKLTVRC</sequence>
<name>A0A0B7FWP3_THACB</name>
<accession>A0A0B7FWP3</accession>
<protein>
    <submittedName>
        <fullName evidence="1">Uncharacterized protein</fullName>
    </submittedName>
</protein>
<proteinExistence type="predicted"/>
<evidence type="ECO:0000313" key="1">
    <source>
        <dbReference type="EMBL" id="CEL62105.1"/>
    </source>
</evidence>
<organism evidence="1 2">
    <name type="scientific">Thanatephorus cucumeris (strain AG1-IB / isolate 7/3/14)</name>
    <name type="common">Lettuce bottom rot fungus</name>
    <name type="synonym">Rhizoctonia solani</name>
    <dbReference type="NCBI Taxonomy" id="1108050"/>
    <lineage>
        <taxon>Eukaryota</taxon>
        <taxon>Fungi</taxon>
        <taxon>Dikarya</taxon>
        <taxon>Basidiomycota</taxon>
        <taxon>Agaricomycotina</taxon>
        <taxon>Agaricomycetes</taxon>
        <taxon>Cantharellales</taxon>
        <taxon>Ceratobasidiaceae</taxon>
        <taxon>Rhizoctonia</taxon>
        <taxon>Rhizoctonia solani AG-1</taxon>
    </lineage>
</organism>
<dbReference type="AlphaFoldDB" id="A0A0B7FWP3"/>
<gene>
    <name evidence="1" type="ORF">RSOLAG1IB_10207</name>
</gene>
<reference evidence="1 2" key="1">
    <citation type="submission" date="2014-11" db="EMBL/GenBank/DDBJ databases">
        <authorList>
            <person name="Wibberg Daniel"/>
        </authorList>
    </citation>
    <scope>NUCLEOTIDE SEQUENCE [LARGE SCALE GENOMIC DNA]</scope>
    <source>
        <strain evidence="1">Rhizoctonia solani AG1-IB 7/3/14</strain>
    </source>
</reference>
<dbReference type="OrthoDB" id="3223176at2759"/>
<dbReference type="EMBL" id="LN679160">
    <property type="protein sequence ID" value="CEL62105.1"/>
    <property type="molecule type" value="Genomic_DNA"/>
</dbReference>
<evidence type="ECO:0000313" key="2">
    <source>
        <dbReference type="Proteomes" id="UP000059188"/>
    </source>
</evidence>
<dbReference type="Proteomes" id="UP000059188">
    <property type="component" value="Unassembled WGS sequence"/>
</dbReference>
<keyword evidence="2" id="KW-1185">Reference proteome</keyword>